<evidence type="ECO:0000313" key="2">
    <source>
        <dbReference type="EMBL" id="TGC83079.1"/>
    </source>
</evidence>
<feature type="non-terminal residue" evidence="2">
    <location>
        <position position="78"/>
    </location>
</feature>
<organism evidence="2 3">
    <name type="scientific">Salmonella enterica subsp. enterica serovar Wilhelmsburg</name>
    <dbReference type="NCBI Taxonomy" id="1960126"/>
    <lineage>
        <taxon>Bacteria</taxon>
        <taxon>Pseudomonadati</taxon>
        <taxon>Pseudomonadota</taxon>
        <taxon>Gammaproteobacteria</taxon>
        <taxon>Enterobacterales</taxon>
        <taxon>Enterobacteriaceae</taxon>
        <taxon>Salmonella</taxon>
    </lineage>
</organism>
<dbReference type="AlphaFoldDB" id="A0A659QC15"/>
<comment type="caution">
    <text evidence="2">The sequence shown here is derived from an EMBL/GenBank/DDBJ whole genome shotgun (WGS) entry which is preliminary data.</text>
</comment>
<reference evidence="2 3" key="1">
    <citation type="submission" date="2018-03" db="EMBL/GenBank/DDBJ databases">
        <title>Non-Typhoidal Salmonella genome sequencing and assembly.</title>
        <authorList>
            <person name="Matchawe C."/>
        </authorList>
    </citation>
    <scope>NUCLEOTIDE SEQUENCE [LARGE SCALE GENOMIC DNA]</scope>
    <source>
        <strain evidence="2 3">35dea</strain>
    </source>
</reference>
<accession>A0A659QC15</accession>
<gene>
    <name evidence="2" type="ORF">C9F09_20685</name>
</gene>
<feature type="non-terminal residue" evidence="2">
    <location>
        <position position="1"/>
    </location>
</feature>
<evidence type="ECO:0000313" key="3">
    <source>
        <dbReference type="Proteomes" id="UP000298491"/>
    </source>
</evidence>
<dbReference type="InterPro" id="IPR013785">
    <property type="entry name" value="Aldolase_TIM"/>
</dbReference>
<dbReference type="Proteomes" id="UP000298491">
    <property type="component" value="Unassembled WGS sequence"/>
</dbReference>
<sequence length="78" mass="8160">RLGGSERCISDRVEAVGLHDDGVHLCVQGVVSRIGGASFDDFQQDLLNLSTRAWLARSPISPGGLLQSGRGGEAPAET</sequence>
<feature type="region of interest" description="Disordered" evidence="1">
    <location>
        <begin position="59"/>
        <end position="78"/>
    </location>
</feature>
<dbReference type="Gene3D" id="3.20.20.70">
    <property type="entry name" value="Aldolase class I"/>
    <property type="match status" value="1"/>
</dbReference>
<dbReference type="EMBL" id="PYKB01001215">
    <property type="protein sequence ID" value="TGC83079.1"/>
    <property type="molecule type" value="Genomic_DNA"/>
</dbReference>
<protein>
    <submittedName>
        <fullName evidence="2">Uncharacterized protein</fullName>
    </submittedName>
</protein>
<name>A0A659QC15_SALET</name>
<evidence type="ECO:0000256" key="1">
    <source>
        <dbReference type="SAM" id="MobiDB-lite"/>
    </source>
</evidence>
<proteinExistence type="predicted"/>